<dbReference type="AlphaFoldDB" id="A0A6C0E338"/>
<name>A0A6C0E338_9ZZZZ</name>
<sequence length="72" mass="8934">MSNYPRLESYDHNYHVYNCYTNSQNEFIYERISDEPRLLVKETTGKLIHINKNIPTFFHKMILYYCYIPRFF</sequence>
<protein>
    <submittedName>
        <fullName evidence="1">Uncharacterized protein</fullName>
    </submittedName>
</protein>
<proteinExistence type="predicted"/>
<organism evidence="1">
    <name type="scientific">viral metagenome</name>
    <dbReference type="NCBI Taxonomy" id="1070528"/>
    <lineage>
        <taxon>unclassified sequences</taxon>
        <taxon>metagenomes</taxon>
        <taxon>organismal metagenomes</taxon>
    </lineage>
</organism>
<reference evidence="1" key="1">
    <citation type="journal article" date="2020" name="Nature">
        <title>Giant virus diversity and host interactions through global metagenomics.</title>
        <authorList>
            <person name="Schulz F."/>
            <person name="Roux S."/>
            <person name="Paez-Espino D."/>
            <person name="Jungbluth S."/>
            <person name="Walsh D.A."/>
            <person name="Denef V.J."/>
            <person name="McMahon K.D."/>
            <person name="Konstantinidis K.T."/>
            <person name="Eloe-Fadrosh E.A."/>
            <person name="Kyrpides N.C."/>
            <person name="Woyke T."/>
        </authorList>
    </citation>
    <scope>NUCLEOTIDE SEQUENCE</scope>
    <source>
        <strain evidence="1">GVMAG-M-3300023179-114</strain>
    </source>
</reference>
<accession>A0A6C0E338</accession>
<dbReference type="EMBL" id="MN739726">
    <property type="protein sequence ID" value="QHT23142.1"/>
    <property type="molecule type" value="Genomic_DNA"/>
</dbReference>
<evidence type="ECO:0000313" key="1">
    <source>
        <dbReference type="EMBL" id="QHT23142.1"/>
    </source>
</evidence>